<proteinExistence type="predicted"/>
<dbReference type="VEuPathDB" id="FungiDB:BD410DRAFT_899690"/>
<protein>
    <submittedName>
        <fullName evidence="1">Uncharacterized protein</fullName>
    </submittedName>
</protein>
<organism evidence="1 2">
    <name type="scientific">Rickenella mellea</name>
    <dbReference type="NCBI Taxonomy" id="50990"/>
    <lineage>
        <taxon>Eukaryota</taxon>
        <taxon>Fungi</taxon>
        <taxon>Dikarya</taxon>
        <taxon>Basidiomycota</taxon>
        <taxon>Agaricomycotina</taxon>
        <taxon>Agaricomycetes</taxon>
        <taxon>Hymenochaetales</taxon>
        <taxon>Rickenellaceae</taxon>
        <taxon>Rickenella</taxon>
    </lineage>
</organism>
<name>A0A4Y7PZC3_9AGAM</name>
<dbReference type="Proteomes" id="UP000294933">
    <property type="component" value="Unassembled WGS sequence"/>
</dbReference>
<evidence type="ECO:0000313" key="1">
    <source>
        <dbReference type="EMBL" id="TDL20358.1"/>
    </source>
</evidence>
<dbReference type="STRING" id="50990.A0A4Y7PZC3"/>
<sequence>MDPLPLLNFFSKHASEQATPGTNAWPLKGRIPSRSSPNVTQAFAAALDTLATLCVSRQTGQKVAMTVTIPRDNRVIITLSESTCGVQDTAEFLQQLWGALNTICMHRNPSPTGKVEKGHDVFVIVFRHGFLRLRQRIICAWDAAMKFYVHWEASTTKSGGESIHGRLTAVFDTLRAVLDSLPGAGTPTQAQTVDIVTQIHALYEHCKALSNAEATVQQWLNEYAHASAEPAVFPLRRYLRGCLAMYCKTVSLIDAATNVDFHDMFARTLHIKTLRPGISPLDYPLDKPFWESYLADIVDRCEITGTRTPKLRRALDEEVAHAIATAKEMKHGPLHCELRLLTHHQQQVLASPPEKEGELEAETATRPRNYIGTSEPPCYACGVFIDAYRRKSRGVFNFNPMYTQVPDPTLQVPWAMPKFGNAAVDRSIQRTVFIQFCLDYAMYIAHQFGFRRLSQ</sequence>
<dbReference type="AlphaFoldDB" id="A0A4Y7PZC3"/>
<accession>A0A4Y7PZC3</accession>
<evidence type="ECO:0000313" key="2">
    <source>
        <dbReference type="Proteomes" id="UP000294933"/>
    </source>
</evidence>
<reference evidence="1 2" key="1">
    <citation type="submission" date="2018-06" db="EMBL/GenBank/DDBJ databases">
        <title>A transcriptomic atlas of mushroom development highlights an independent origin of complex multicellularity.</title>
        <authorList>
            <consortium name="DOE Joint Genome Institute"/>
            <person name="Krizsan K."/>
            <person name="Almasi E."/>
            <person name="Merenyi Z."/>
            <person name="Sahu N."/>
            <person name="Viragh M."/>
            <person name="Koszo T."/>
            <person name="Mondo S."/>
            <person name="Kiss B."/>
            <person name="Balint B."/>
            <person name="Kues U."/>
            <person name="Barry K."/>
            <person name="Hegedus J.C."/>
            <person name="Henrissat B."/>
            <person name="Johnson J."/>
            <person name="Lipzen A."/>
            <person name="Ohm R."/>
            <person name="Nagy I."/>
            <person name="Pangilinan J."/>
            <person name="Yan J."/>
            <person name="Xiong Y."/>
            <person name="Grigoriev I.V."/>
            <person name="Hibbett D.S."/>
            <person name="Nagy L.G."/>
        </authorList>
    </citation>
    <scope>NUCLEOTIDE SEQUENCE [LARGE SCALE GENOMIC DNA]</scope>
    <source>
        <strain evidence="1 2">SZMC22713</strain>
    </source>
</reference>
<dbReference type="EMBL" id="ML170189">
    <property type="protein sequence ID" value="TDL20358.1"/>
    <property type="molecule type" value="Genomic_DNA"/>
</dbReference>
<dbReference type="Pfam" id="PF14441">
    <property type="entry name" value="OTT_1508_deam"/>
    <property type="match status" value="1"/>
</dbReference>
<dbReference type="InterPro" id="IPR027796">
    <property type="entry name" value="OTT_1508_deam-like"/>
</dbReference>
<keyword evidence="2" id="KW-1185">Reference proteome</keyword>
<gene>
    <name evidence="1" type="ORF">BD410DRAFT_899690</name>
</gene>